<dbReference type="GeneID" id="303559536"/>
<dbReference type="InterPro" id="IPR003251">
    <property type="entry name" value="Rr_diiron-bd_dom"/>
</dbReference>
<evidence type="ECO:0000313" key="5">
    <source>
        <dbReference type="EMBL" id="USR99976.1"/>
    </source>
</evidence>
<dbReference type="GO" id="GO:0006879">
    <property type="term" value="P:intracellular iron ion homeostasis"/>
    <property type="evidence" value="ECO:0007669"/>
    <property type="project" value="UniProtKB-KW"/>
</dbReference>
<dbReference type="KEGG" id="csep:CP523_02440"/>
<dbReference type="SUPFAM" id="SSF47240">
    <property type="entry name" value="Ferritin-like"/>
    <property type="match status" value="1"/>
</dbReference>
<keyword evidence="2" id="KW-0408">Iron</keyword>
<dbReference type="GO" id="GO:0020037">
    <property type="term" value="F:heme binding"/>
    <property type="evidence" value="ECO:0007669"/>
    <property type="project" value="TreeGrafter"/>
</dbReference>
<dbReference type="AlphaFoldDB" id="A0A9N7JJ36"/>
<evidence type="ECO:0000259" key="3">
    <source>
        <dbReference type="Pfam" id="PF02915"/>
    </source>
</evidence>
<organism evidence="4 6">
    <name type="scientific">Clostridium septicum</name>
    <dbReference type="NCBI Taxonomy" id="1504"/>
    <lineage>
        <taxon>Bacteria</taxon>
        <taxon>Bacillati</taxon>
        <taxon>Bacillota</taxon>
        <taxon>Clostridia</taxon>
        <taxon>Eubacteriales</taxon>
        <taxon>Clostridiaceae</taxon>
        <taxon>Clostridium</taxon>
    </lineage>
</organism>
<dbReference type="EMBL" id="CP023671">
    <property type="protein sequence ID" value="AYE33398.1"/>
    <property type="molecule type" value="Genomic_DNA"/>
</dbReference>
<evidence type="ECO:0000313" key="7">
    <source>
        <dbReference type="Proteomes" id="UP001055437"/>
    </source>
</evidence>
<feature type="domain" description="Rubrerythrin diiron-binding" evidence="3">
    <location>
        <begin position="42"/>
        <end position="170"/>
    </location>
</feature>
<dbReference type="InterPro" id="IPR012347">
    <property type="entry name" value="Ferritin-like"/>
</dbReference>
<dbReference type="PANTHER" id="PTHR30295:SF0">
    <property type="entry name" value="BACTERIOFERRITIN"/>
    <property type="match status" value="1"/>
</dbReference>
<dbReference type="Gene3D" id="1.20.1260.10">
    <property type="match status" value="2"/>
</dbReference>
<dbReference type="RefSeq" id="WP_066673961.1">
    <property type="nucleotide sequence ID" value="NZ_CABMIZ010000003.1"/>
</dbReference>
<protein>
    <recommendedName>
        <fullName evidence="3">Rubrerythrin diiron-binding domain-containing protein</fullName>
    </recommendedName>
</protein>
<dbReference type="EMBL" id="CP099799">
    <property type="protein sequence ID" value="USR99976.1"/>
    <property type="molecule type" value="Genomic_DNA"/>
</dbReference>
<proteinExistence type="predicted"/>
<dbReference type="InterPro" id="IPR009078">
    <property type="entry name" value="Ferritin-like_SF"/>
</dbReference>
<evidence type="ECO:0000313" key="6">
    <source>
        <dbReference type="Proteomes" id="UP000280586"/>
    </source>
</evidence>
<dbReference type="GO" id="GO:0005506">
    <property type="term" value="F:iron ion binding"/>
    <property type="evidence" value="ECO:0007669"/>
    <property type="project" value="TreeGrafter"/>
</dbReference>
<keyword evidence="1" id="KW-0409">Iron storage</keyword>
<dbReference type="Proteomes" id="UP000280586">
    <property type="component" value="Chromosome"/>
</dbReference>
<accession>A0A9N7JJ36</accession>
<keyword evidence="7" id="KW-1185">Reference proteome</keyword>
<dbReference type="Pfam" id="PF02915">
    <property type="entry name" value="Rubrerythrin"/>
    <property type="match status" value="1"/>
</dbReference>
<reference evidence="4 6" key="1">
    <citation type="submission" date="2017-09" db="EMBL/GenBank/DDBJ databases">
        <authorList>
            <person name="Thomas P."/>
            <person name="Seyboldt C."/>
        </authorList>
    </citation>
    <scope>NUCLEOTIDE SEQUENCE [LARGE SCALE GENOMIC DNA]</scope>
    <source>
        <strain evidence="4 6">DSM 7534</strain>
    </source>
</reference>
<reference evidence="5" key="2">
    <citation type="submission" date="2022-06" db="EMBL/GenBank/DDBJ databases">
        <authorList>
            <person name="Holder M.E."/>
            <person name="Ajami N.J."/>
            <person name="Petrosino J.F."/>
        </authorList>
    </citation>
    <scope>NUCLEOTIDE SEQUENCE</scope>
    <source>
        <strain evidence="5">RMA 8861</strain>
    </source>
</reference>
<gene>
    <name evidence="4" type="ORF">CP523_02440</name>
    <name evidence="5" type="ORF">NH397_10770</name>
</gene>
<name>A0A9N7JJ36_CLOSE</name>
<dbReference type="CDD" id="cd07908">
    <property type="entry name" value="Mn_catalase_like"/>
    <property type="match status" value="1"/>
</dbReference>
<dbReference type="PANTHER" id="PTHR30295">
    <property type="entry name" value="BACTERIOFERRITIN"/>
    <property type="match status" value="1"/>
</dbReference>
<evidence type="ECO:0000256" key="1">
    <source>
        <dbReference type="ARBA" id="ARBA00022434"/>
    </source>
</evidence>
<sequence>MRSDLKEVPVQFNADLPYPKIEVDTENLQYANLIQINYAGMVSEFSAITQYTYHEIKLFEDYADVTPTLMGIAEVEMHHMQILGELIVVLGGDPGYWINKKNKKLNWSPNFVQYGTTLKEMLTYDIESEKAAIAQYRKTANQIQDENIIAIINRIILDEEHHLKLLNGLYEKYITSK</sequence>
<dbReference type="Proteomes" id="UP001055437">
    <property type="component" value="Chromosome"/>
</dbReference>
<dbReference type="OrthoDB" id="9791649at2"/>
<dbReference type="GO" id="GO:0004322">
    <property type="term" value="F:ferroxidase activity"/>
    <property type="evidence" value="ECO:0007669"/>
    <property type="project" value="TreeGrafter"/>
</dbReference>
<evidence type="ECO:0000256" key="2">
    <source>
        <dbReference type="ARBA" id="ARBA00023004"/>
    </source>
</evidence>
<evidence type="ECO:0000313" key="4">
    <source>
        <dbReference type="EMBL" id="AYE33398.1"/>
    </source>
</evidence>
<dbReference type="GO" id="GO:0005829">
    <property type="term" value="C:cytosol"/>
    <property type="evidence" value="ECO:0007669"/>
    <property type="project" value="TreeGrafter"/>
</dbReference>